<feature type="transmembrane region" description="Helical" evidence="7">
    <location>
        <begin position="285"/>
        <end position="305"/>
    </location>
</feature>
<dbReference type="CDD" id="cd06261">
    <property type="entry name" value="TM_PBP2"/>
    <property type="match status" value="1"/>
</dbReference>
<feature type="transmembrane region" description="Helical" evidence="7">
    <location>
        <begin position="30"/>
        <end position="54"/>
    </location>
</feature>
<keyword evidence="3" id="KW-1003">Cell membrane</keyword>
<keyword evidence="4 7" id="KW-0812">Transmembrane</keyword>
<evidence type="ECO:0000313" key="10">
    <source>
        <dbReference type="Proteomes" id="UP000886819"/>
    </source>
</evidence>
<dbReference type="InterPro" id="IPR000515">
    <property type="entry name" value="MetI-like"/>
</dbReference>
<comment type="similarity">
    <text evidence="7">Belongs to the binding-protein-dependent transport system permease family.</text>
</comment>
<evidence type="ECO:0000259" key="8">
    <source>
        <dbReference type="PROSITE" id="PS50928"/>
    </source>
</evidence>
<dbReference type="SUPFAM" id="SSF161098">
    <property type="entry name" value="MetI-like"/>
    <property type="match status" value="1"/>
</dbReference>
<evidence type="ECO:0000256" key="3">
    <source>
        <dbReference type="ARBA" id="ARBA00022475"/>
    </source>
</evidence>
<dbReference type="EMBL" id="DVFI01000062">
    <property type="protein sequence ID" value="HIQ62761.1"/>
    <property type="molecule type" value="Genomic_DNA"/>
</dbReference>
<reference evidence="9" key="1">
    <citation type="submission" date="2020-10" db="EMBL/GenBank/DDBJ databases">
        <authorList>
            <person name="Gilroy R."/>
        </authorList>
    </citation>
    <scope>NUCLEOTIDE SEQUENCE</scope>
    <source>
        <strain evidence="9">ChiHile30-977</strain>
    </source>
</reference>
<sequence length="320" mass="36413">MFSHTIALPKQGKRSLSGGGARSLRRLYPLYLMMIPGLAYLLINNYFPIIGLVLSFQKINYADGIFRGAWVGLENFEYLFATKDAWIITRNTVGYNLAFIVLSVVMGVSTAIMLNEIRSKFFSRAFQTMLLMPYLISWLLVAFLLYGFLGTQSGVLNRLLMRFGMNKISWYNTPKYWPFIICFVTCWRNTGYSCILYLSSIVGIDPAYYESASLDGASKWQQIRLITLPLLRPTISFLVLLSIGSMFYSDFGLFYRVPMDSGILYPVTNTIDTYVYRALLVKNNLNMSTAASCYQSVVGFLLLLISNGIVRRIDRDNAIF</sequence>
<reference evidence="9" key="2">
    <citation type="journal article" date="2021" name="PeerJ">
        <title>Extensive microbial diversity within the chicken gut microbiome revealed by metagenomics and culture.</title>
        <authorList>
            <person name="Gilroy R."/>
            <person name="Ravi A."/>
            <person name="Getino M."/>
            <person name="Pursley I."/>
            <person name="Horton D.L."/>
            <person name="Alikhan N.F."/>
            <person name="Baker D."/>
            <person name="Gharbi K."/>
            <person name="Hall N."/>
            <person name="Watson M."/>
            <person name="Adriaenssens E.M."/>
            <person name="Foster-Nyarko E."/>
            <person name="Jarju S."/>
            <person name="Secka A."/>
            <person name="Antonio M."/>
            <person name="Oren A."/>
            <person name="Chaudhuri R.R."/>
            <person name="La Ragione R."/>
            <person name="Hildebrand F."/>
            <person name="Pallen M.J."/>
        </authorList>
    </citation>
    <scope>NUCLEOTIDE SEQUENCE</scope>
    <source>
        <strain evidence="9">ChiHile30-977</strain>
    </source>
</reference>
<feature type="transmembrane region" description="Helical" evidence="7">
    <location>
        <begin position="93"/>
        <end position="114"/>
    </location>
</feature>
<evidence type="ECO:0000256" key="6">
    <source>
        <dbReference type="ARBA" id="ARBA00023136"/>
    </source>
</evidence>
<evidence type="ECO:0000256" key="2">
    <source>
        <dbReference type="ARBA" id="ARBA00022448"/>
    </source>
</evidence>
<dbReference type="InterPro" id="IPR050809">
    <property type="entry name" value="UgpAE/MalFG_permease"/>
</dbReference>
<keyword evidence="5 7" id="KW-1133">Transmembrane helix</keyword>
<evidence type="ECO:0000256" key="4">
    <source>
        <dbReference type="ARBA" id="ARBA00022692"/>
    </source>
</evidence>
<name>A0A9D0YWN7_9FIRM</name>
<protein>
    <submittedName>
        <fullName evidence="9">Sugar ABC transporter permease</fullName>
    </submittedName>
</protein>
<organism evidence="9 10">
    <name type="scientific">Candidatus Avichristensenella intestinipullorum</name>
    <dbReference type="NCBI Taxonomy" id="2840693"/>
    <lineage>
        <taxon>Bacteria</taxon>
        <taxon>Bacillati</taxon>
        <taxon>Bacillota</taxon>
        <taxon>Clostridia</taxon>
        <taxon>Candidatus Avichristensenella</taxon>
    </lineage>
</organism>
<evidence type="ECO:0000256" key="5">
    <source>
        <dbReference type="ARBA" id="ARBA00022989"/>
    </source>
</evidence>
<dbReference type="GO" id="GO:0055085">
    <property type="term" value="P:transmembrane transport"/>
    <property type="evidence" value="ECO:0007669"/>
    <property type="project" value="InterPro"/>
</dbReference>
<proteinExistence type="inferred from homology"/>
<keyword evidence="2 7" id="KW-0813">Transport</keyword>
<dbReference type="AlphaFoldDB" id="A0A9D0YWN7"/>
<dbReference type="Proteomes" id="UP000886819">
    <property type="component" value="Unassembled WGS sequence"/>
</dbReference>
<dbReference type="PROSITE" id="PS50928">
    <property type="entry name" value="ABC_TM1"/>
    <property type="match status" value="1"/>
</dbReference>
<evidence type="ECO:0000313" key="9">
    <source>
        <dbReference type="EMBL" id="HIQ62761.1"/>
    </source>
</evidence>
<dbReference type="PANTHER" id="PTHR43227:SF11">
    <property type="entry name" value="BLL4140 PROTEIN"/>
    <property type="match status" value="1"/>
</dbReference>
<dbReference type="InterPro" id="IPR035906">
    <property type="entry name" value="MetI-like_sf"/>
</dbReference>
<feature type="domain" description="ABC transmembrane type-1" evidence="8">
    <location>
        <begin position="89"/>
        <end position="306"/>
    </location>
</feature>
<dbReference type="PANTHER" id="PTHR43227">
    <property type="entry name" value="BLL4140 PROTEIN"/>
    <property type="match status" value="1"/>
</dbReference>
<evidence type="ECO:0000256" key="7">
    <source>
        <dbReference type="RuleBase" id="RU363032"/>
    </source>
</evidence>
<feature type="transmembrane region" description="Helical" evidence="7">
    <location>
        <begin position="225"/>
        <end position="248"/>
    </location>
</feature>
<dbReference type="Pfam" id="PF00528">
    <property type="entry name" value="BPD_transp_1"/>
    <property type="match status" value="1"/>
</dbReference>
<dbReference type="Gene3D" id="1.10.3720.10">
    <property type="entry name" value="MetI-like"/>
    <property type="match status" value="1"/>
</dbReference>
<comment type="caution">
    <text evidence="9">The sequence shown here is derived from an EMBL/GenBank/DDBJ whole genome shotgun (WGS) entry which is preliminary data.</text>
</comment>
<dbReference type="GO" id="GO:0005886">
    <property type="term" value="C:plasma membrane"/>
    <property type="evidence" value="ECO:0007669"/>
    <property type="project" value="UniProtKB-SubCell"/>
</dbReference>
<gene>
    <name evidence="9" type="ORF">IAA66_04135</name>
</gene>
<evidence type="ECO:0000256" key="1">
    <source>
        <dbReference type="ARBA" id="ARBA00004651"/>
    </source>
</evidence>
<feature type="transmembrane region" description="Helical" evidence="7">
    <location>
        <begin position="135"/>
        <end position="156"/>
    </location>
</feature>
<accession>A0A9D0YWN7</accession>
<comment type="subcellular location">
    <subcellularLocation>
        <location evidence="1 7">Cell membrane</location>
        <topology evidence="1 7">Multi-pass membrane protein</topology>
    </subcellularLocation>
</comment>
<keyword evidence="6 7" id="KW-0472">Membrane</keyword>